<dbReference type="GeneID" id="108736214"/>
<dbReference type="InterPro" id="IPR023192">
    <property type="entry name" value="TGS-like_dom_sf"/>
</dbReference>
<dbReference type="Pfam" id="PF06071">
    <property type="entry name" value="YchF-GTPase_C"/>
    <property type="match status" value="1"/>
</dbReference>
<evidence type="ECO:0000256" key="7">
    <source>
        <dbReference type="ARBA" id="ARBA00022840"/>
    </source>
</evidence>
<dbReference type="InterPro" id="IPR013029">
    <property type="entry name" value="YchF_C"/>
</dbReference>
<dbReference type="InterPro" id="IPR012676">
    <property type="entry name" value="TGS-like"/>
</dbReference>
<dbReference type="CDD" id="cd02019">
    <property type="entry name" value="NK"/>
    <property type="match status" value="1"/>
</dbReference>
<evidence type="ECO:0000313" key="14">
    <source>
        <dbReference type="RefSeq" id="XP_025836132.1"/>
    </source>
</evidence>
<feature type="region of interest" description="Disordered" evidence="10">
    <location>
        <begin position="251"/>
        <end position="292"/>
    </location>
</feature>
<dbReference type="Proteomes" id="UP000192223">
    <property type="component" value="Unplaced"/>
</dbReference>
<dbReference type="GO" id="GO:0005524">
    <property type="term" value="F:ATP binding"/>
    <property type="evidence" value="ECO:0007669"/>
    <property type="project" value="UniProtKB-KW"/>
</dbReference>
<evidence type="ECO:0000256" key="9">
    <source>
        <dbReference type="SAM" id="Coils"/>
    </source>
</evidence>
<comment type="cofactor">
    <cofactor evidence="1">
        <name>Mg(2+)</name>
        <dbReference type="ChEBI" id="CHEBI:18420"/>
    </cofactor>
</comment>
<dbReference type="FunFam" id="1.10.150.300:FF:000003">
    <property type="entry name" value="Obg-like ATPase 1"/>
    <property type="match status" value="1"/>
</dbReference>
<keyword evidence="6" id="KW-0378">Hydrolase</keyword>
<dbReference type="CDD" id="cd01900">
    <property type="entry name" value="YchF"/>
    <property type="match status" value="1"/>
</dbReference>
<evidence type="ECO:0000259" key="12">
    <source>
        <dbReference type="PROSITE" id="PS51880"/>
    </source>
</evidence>
<accession>A0A7F5RJF2</accession>
<evidence type="ECO:0000256" key="2">
    <source>
        <dbReference type="ARBA" id="ARBA00004496"/>
    </source>
</evidence>
<protein>
    <submittedName>
        <fullName evidence="14">Adenylate kinase 9</fullName>
    </submittedName>
</protein>
<feature type="compositionally biased region" description="Acidic residues" evidence="10">
    <location>
        <begin position="1021"/>
        <end position="1043"/>
    </location>
</feature>
<dbReference type="Gene3D" id="3.40.50.300">
    <property type="entry name" value="P-loop containing nucleotide triphosphate hydrolases"/>
    <property type="match status" value="5"/>
</dbReference>
<dbReference type="FunFam" id="3.10.20.30:FF:000029">
    <property type="entry name" value="Obg-like ATPase 1"/>
    <property type="match status" value="1"/>
</dbReference>
<comment type="subcellular location">
    <subcellularLocation>
        <location evidence="2">Cytoplasm</location>
    </subcellularLocation>
</comment>
<dbReference type="PANTHER" id="PTHR23305:SF11">
    <property type="entry name" value="OBG-LIKE ATPASE 1"/>
    <property type="match status" value="1"/>
</dbReference>
<keyword evidence="14" id="KW-0808">Transferase</keyword>
<dbReference type="GO" id="GO:0005525">
    <property type="term" value="F:GTP binding"/>
    <property type="evidence" value="ECO:0007669"/>
    <property type="project" value="InterPro"/>
</dbReference>
<name>A0A7F5RJF2_AGRPL</name>
<feature type="domain" description="TGS" evidence="12">
    <location>
        <begin position="2313"/>
        <end position="2396"/>
    </location>
</feature>
<gene>
    <name evidence="14" type="primary">LOC108736214</name>
</gene>
<evidence type="ECO:0000256" key="8">
    <source>
        <dbReference type="ARBA" id="ARBA00022842"/>
    </source>
</evidence>
<dbReference type="Gene3D" id="1.10.150.300">
    <property type="entry name" value="TGS-like domain"/>
    <property type="match status" value="1"/>
</dbReference>
<dbReference type="OrthoDB" id="424823at2759"/>
<dbReference type="GO" id="GO:0016887">
    <property type="term" value="F:ATP hydrolysis activity"/>
    <property type="evidence" value="ECO:0007669"/>
    <property type="project" value="InterPro"/>
</dbReference>
<dbReference type="KEGG" id="apln:108736214"/>
<dbReference type="SUPFAM" id="SSF81271">
    <property type="entry name" value="TGS-like"/>
    <property type="match status" value="1"/>
</dbReference>
<feature type="domain" description="OBG-type G" evidence="11">
    <location>
        <begin position="2086"/>
        <end position="2292"/>
    </location>
</feature>
<dbReference type="PROSITE" id="PS51710">
    <property type="entry name" value="G_OBG"/>
    <property type="match status" value="1"/>
</dbReference>
<dbReference type="InterPro" id="IPR004095">
    <property type="entry name" value="TGS"/>
</dbReference>
<evidence type="ECO:0000256" key="10">
    <source>
        <dbReference type="SAM" id="MobiDB-lite"/>
    </source>
</evidence>
<keyword evidence="14" id="KW-0418">Kinase</keyword>
<evidence type="ECO:0000256" key="1">
    <source>
        <dbReference type="ARBA" id="ARBA00001946"/>
    </source>
</evidence>
<dbReference type="NCBIfam" id="TIGR00092">
    <property type="entry name" value="redox-regulated ATPase YchF"/>
    <property type="match status" value="1"/>
</dbReference>
<feature type="coiled-coil region" evidence="9">
    <location>
        <begin position="1287"/>
        <end position="1318"/>
    </location>
</feature>
<feature type="region of interest" description="Disordered" evidence="10">
    <location>
        <begin position="1019"/>
        <end position="1043"/>
    </location>
</feature>
<reference evidence="14" key="1">
    <citation type="submission" date="2025-08" db="UniProtKB">
        <authorList>
            <consortium name="RefSeq"/>
        </authorList>
    </citation>
    <scope>IDENTIFICATION</scope>
    <source>
        <tissue evidence="14">Entire body</tissue>
    </source>
</reference>
<keyword evidence="13" id="KW-1185">Reference proteome</keyword>
<evidence type="ECO:0000256" key="6">
    <source>
        <dbReference type="ARBA" id="ARBA00022801"/>
    </source>
</evidence>
<dbReference type="Pfam" id="PF00406">
    <property type="entry name" value="ADK"/>
    <property type="match status" value="3"/>
</dbReference>
<dbReference type="InterPro" id="IPR041706">
    <property type="entry name" value="YchF_N"/>
</dbReference>
<dbReference type="PROSITE" id="PS51880">
    <property type="entry name" value="TGS"/>
    <property type="match status" value="1"/>
</dbReference>
<feature type="compositionally biased region" description="Acidic residues" evidence="10">
    <location>
        <begin position="255"/>
        <end position="272"/>
    </location>
</feature>
<keyword evidence="4" id="KW-0479">Metal-binding</keyword>
<dbReference type="PANTHER" id="PTHR23305">
    <property type="entry name" value="OBG GTPASE FAMILY"/>
    <property type="match status" value="1"/>
</dbReference>
<keyword evidence="7" id="KW-0067">ATP-binding</keyword>
<dbReference type="GO" id="GO:0016301">
    <property type="term" value="F:kinase activity"/>
    <property type="evidence" value="ECO:0007669"/>
    <property type="project" value="UniProtKB-KW"/>
</dbReference>
<sequence>MSSNKYVKEKPSLDDYKCDQTIIINRNYLKYVYGLNYKDPENIPQQCKKRYPFTNSYYRHTEYVDALKRVTHTLDCKYFLEASSTDLLIERDISASDPYSEREAQIQYLSRNPISFLILGKPGIGEQELGRLLAEHWNCVYIDPETLVVEEIESGSRAGRCIDYNLRSGRAINVDIILKLIEKRVKSKTARHRGFVICGFPLIPNDLYEEDPVSSESALFNVRDIFEDIIEEVIKVDVVVPEIVKAVKFKSDGGESGDDDGDDDDDDEGDVGDIDHLSESTVVMPSKQEPPPDYGSLLGSICAPPYLEKNYEQQLDFIFNLFTPPFQIIYICCDHADVISRRNANRFDIYNGVIVNKQDEEMEQMFFDNVYFPLNQEDVPEDIFAATKLRLFNYQSTFPQHLLRLPSDFPANVSVQLGRYYTSAMPIMECYILAHDPEYYLRVDGRLTPSAMFSAIKTRIRIMPFQKVIVPEKIIQPELYFGGENEPIPDDEDFKGMTPEDVYDDFRKRRIVAPLYKWTWSDWNSKCPVAMKESEIKDGTADLAVHFFNKLFFLSTEDAVTKFTRNPRPFLLPPYPKPSCRIFVMGPKCSGKSAVSTCLAYLLDGIVISPDQLVAEFKERKRQEYLDRVRASALTEGIKLLDEQREREYEEAERQRFEDIKEFQIFVQPLLIGLMEYYDILPKEEEVDLSADALKDMSSFAIKIAQSVDNRRQREMERIKGIIDEYVEQLTELNLPYTYEECNRLLENPEEINNYLPESLAQPTKRPPPSTVLDQFVIDYANDIVDHTTAIEFDVSEHEAFGIYADAIKAIEDRNESLGNNRGGWIIDGLSLNLNLVELFNPDYMADNVYILKDEPDNTFLMQRFETRGANHFRHFRELFLSIGKPDAALRSPSTKSTDSYKVKMASYILDEILDRVQTVGELTAEDDERIKEEYFKKHPRRAEASDYAKHVLEFEEKLKDILEFFESAKVPVTILKVTDKPLEFLLVEAIKNIEDLFRVYAQQMTEADREEELRDILGEPIDEDEALEEEEEEEEEGAKEGGEVNEEDIFFANRRYGDTYWFCPYVFKNYFVLWRGRDEYCVKFMNKVYLLSSEAAMRKFIDDPRKYLPLRYPPRKYPPPRICIVGPHSSGKTTLARTLAKNFGLFNVSLDRIVQKVSPLAYEEEEGLEEEENKEDDEIKQMAHVRNKVFEKIKNYWFAEPYKSFGFVLDAYPAEMDDAMNMLQNFLIPDVVLEMKITEEELHQRIIDNRIDQWRKERYESVQRQNEEIIRNWEMNRERRIKELMKERREIRYEEKLRELERQQEAADADTDAAGENAASKLQETVTENDSDAVHSKSQISYNSIEEQEDLDIVLRIVAEEITDPVLVPEPQETFEEIVQIVTQDIMGAYSNEVQQLQMIKEAFESQIIPWVDIDANLSPDKVFAQAVRAAEDIKLRNQSLFERVYDIDFELAERLLTEGYFFTSKFGKTCPVQIYEAENTIQMYLPLDEKNQIFPVTHRDYVYFLAGRRNRDLFRKNPRKYVQNNDVRFPLIPFKVGVIGPPKSGKTSLAKRFRKDLGLLNITRGGAIRYVLKYLPNTKLAKETDKILRKGWYLPDEMVMKCVSSLTLSGRSSTQGFIVDGFPERIEEVHEMIKYQLLPYVSFDMISDEEKMLEFMQDAPPPPGIMPCNYSKKFMLYRYNVWNEGQKHFRNWLDKEYQIIAKLEVNKTMWGIWAEALQIALSVLYEVKSYYKNAGSDMVLHIANMLISHLEYLERKRNRYWSYCPCCLYYDDALVTGGEPPDRTGLVQYKEHFYWLCQSHMQEFRGNPNKFLPPYNSKMIPQDLPERLHLTEKPDDCHENGICIVCYWLNLPKRVLIEGSIDFCVKYKDVVYLFDSATCMEIFMKHPQKYFNKTVVPTNQSAISLDARSLPVIGYLEQFVAPQVFSALKVVSRLRPVVPGLSISMSAAIFIGLYLKVNNQLIPDNYRERYEEGLATYQKRRTDLIKFLDAMKKRHNPHLYYEEPIPKFVDPILDKPLHPAITARKQEQVTEILEPESMKSSFTESAIRILDNILDQIDYSGYDGKMACARRVPVPDERFDYLCEYFKPLSKVPAFLNVVDIAGLVKGASEGQGLGNAFLSHISACDAIFHLCRAFEDDDVTHVEGDVNPVRDLDIIAEELRLKDEEMLMKNLEKLERTVVRGGDKKGKAEYDCLAKIKTVLLDEKKHIRFADWHTTEIEILNKYLFLTTKPGIYLVNLSEKDYIRKKNKWLPKIKEWVDKNDPGATIIPFSGAFEQKLSEMEPPERQKYLEENKCTSALDKIIVQGYKALQLEYFFTSGPDEVKAWTIQKGTKAPQAAGKIHTDFEKGFIMAEVMKFKDFKEEGTEAAVKAAGKYRQQGRNYVVEDGDIIFFKFNAGAGLKDAKKK</sequence>
<evidence type="ECO:0000259" key="11">
    <source>
        <dbReference type="PROSITE" id="PS51710"/>
    </source>
</evidence>
<keyword evidence="3" id="KW-0963">Cytoplasm</keyword>
<proteinExistence type="predicted"/>
<dbReference type="InParanoid" id="A0A7F5RJF2"/>
<keyword evidence="8" id="KW-0460">Magnesium</keyword>
<dbReference type="CDD" id="cd04867">
    <property type="entry name" value="TGS_YchF_OLA1"/>
    <property type="match status" value="1"/>
</dbReference>
<keyword evidence="9" id="KW-0175">Coiled coil</keyword>
<dbReference type="GO" id="GO:0005737">
    <property type="term" value="C:cytoplasm"/>
    <property type="evidence" value="ECO:0007669"/>
    <property type="project" value="UniProtKB-SubCell"/>
</dbReference>
<evidence type="ECO:0000256" key="3">
    <source>
        <dbReference type="ARBA" id="ARBA00022490"/>
    </source>
</evidence>
<dbReference type="InterPro" id="IPR027417">
    <property type="entry name" value="P-loop_NTPase"/>
</dbReference>
<dbReference type="InterPro" id="IPR012675">
    <property type="entry name" value="Beta-grasp_dom_sf"/>
</dbReference>
<dbReference type="SUPFAM" id="SSF52540">
    <property type="entry name" value="P-loop containing nucleoside triphosphate hydrolases"/>
    <property type="match status" value="5"/>
</dbReference>
<dbReference type="Gene3D" id="3.10.20.30">
    <property type="match status" value="1"/>
</dbReference>
<evidence type="ECO:0000256" key="5">
    <source>
        <dbReference type="ARBA" id="ARBA00022741"/>
    </source>
</evidence>
<keyword evidence="5" id="KW-0547">Nucleotide-binding</keyword>
<dbReference type="RefSeq" id="XP_025836132.1">
    <property type="nucleotide sequence ID" value="XM_025980347.1"/>
</dbReference>
<dbReference type="InterPro" id="IPR031167">
    <property type="entry name" value="G_OBG"/>
</dbReference>
<evidence type="ECO:0000256" key="4">
    <source>
        <dbReference type="ARBA" id="ARBA00022723"/>
    </source>
</evidence>
<evidence type="ECO:0000313" key="13">
    <source>
        <dbReference type="Proteomes" id="UP000192223"/>
    </source>
</evidence>
<organism evidence="13 14">
    <name type="scientific">Agrilus planipennis</name>
    <name type="common">Emerald ash borer</name>
    <name type="synonym">Agrilus marcopoli</name>
    <dbReference type="NCBI Taxonomy" id="224129"/>
    <lineage>
        <taxon>Eukaryota</taxon>
        <taxon>Metazoa</taxon>
        <taxon>Ecdysozoa</taxon>
        <taxon>Arthropoda</taxon>
        <taxon>Hexapoda</taxon>
        <taxon>Insecta</taxon>
        <taxon>Pterygota</taxon>
        <taxon>Neoptera</taxon>
        <taxon>Endopterygota</taxon>
        <taxon>Coleoptera</taxon>
        <taxon>Polyphaga</taxon>
        <taxon>Elateriformia</taxon>
        <taxon>Buprestoidea</taxon>
        <taxon>Buprestidae</taxon>
        <taxon>Agrilinae</taxon>
        <taxon>Agrilus</taxon>
    </lineage>
</organism>
<dbReference type="GO" id="GO:0046872">
    <property type="term" value="F:metal ion binding"/>
    <property type="evidence" value="ECO:0007669"/>
    <property type="project" value="UniProtKB-KW"/>
</dbReference>
<dbReference type="InterPro" id="IPR004396">
    <property type="entry name" value="ATPase_YchF/OLA1"/>
</dbReference>